<dbReference type="GO" id="GO:0005980">
    <property type="term" value="P:glycogen catabolic process"/>
    <property type="evidence" value="ECO:0007669"/>
    <property type="project" value="InterPro"/>
</dbReference>
<comment type="caution">
    <text evidence="3">The sequence shown here is derived from an EMBL/GenBank/DDBJ whole genome shotgun (WGS) entry which is preliminary data.</text>
</comment>
<keyword evidence="4" id="KW-1185">Reference proteome</keyword>
<dbReference type="Pfam" id="PF06202">
    <property type="entry name" value="GDE_C"/>
    <property type="match status" value="1"/>
</dbReference>
<dbReference type="PANTHER" id="PTHR10569:SF2">
    <property type="entry name" value="GLYCOGEN DEBRANCHING ENZYME"/>
    <property type="match status" value="1"/>
</dbReference>
<organism evidence="3 4">
    <name type="scientific">Dethiobacter alkaliphilus AHT 1</name>
    <dbReference type="NCBI Taxonomy" id="555088"/>
    <lineage>
        <taxon>Bacteria</taxon>
        <taxon>Bacillati</taxon>
        <taxon>Bacillota</taxon>
        <taxon>Dethiobacteria</taxon>
        <taxon>Dethiobacterales</taxon>
        <taxon>Dethiobacteraceae</taxon>
        <taxon>Dethiobacter</taxon>
    </lineage>
</organism>
<dbReference type="InterPro" id="IPR012341">
    <property type="entry name" value="6hp_glycosidase-like_sf"/>
</dbReference>
<dbReference type="eggNOG" id="COG3408">
    <property type="taxonomic scope" value="Bacteria"/>
</dbReference>
<dbReference type="EMBL" id="ACJM01000002">
    <property type="protein sequence ID" value="EEG78561.1"/>
    <property type="molecule type" value="Genomic_DNA"/>
</dbReference>
<dbReference type="RefSeq" id="WP_008514536.1">
    <property type="nucleotide sequence ID" value="NZ_ACJM01000002.1"/>
</dbReference>
<dbReference type="FunFam" id="1.50.10.10:FF:000073">
    <property type="entry name" value="Glycogen debranching enzyme, hypothetical (TreX-like)"/>
    <property type="match status" value="1"/>
</dbReference>
<dbReference type="AlphaFoldDB" id="C0GDS8"/>
<evidence type="ECO:0000259" key="2">
    <source>
        <dbReference type="Pfam" id="PF12439"/>
    </source>
</evidence>
<dbReference type="GO" id="GO:0004135">
    <property type="term" value="F:amylo-alpha-1,6-glucosidase activity"/>
    <property type="evidence" value="ECO:0007669"/>
    <property type="project" value="InterPro"/>
</dbReference>
<dbReference type="GO" id="GO:0004134">
    <property type="term" value="F:4-alpha-glucanotransferase activity"/>
    <property type="evidence" value="ECO:0007669"/>
    <property type="project" value="InterPro"/>
</dbReference>
<dbReference type="InterPro" id="IPR032790">
    <property type="entry name" value="GDE_C"/>
</dbReference>
<gene>
    <name evidence="3" type="ORF">DealDRAFT_0491</name>
</gene>
<proteinExistence type="predicted"/>
<dbReference type="InterPro" id="IPR010401">
    <property type="entry name" value="AGL/Gdb1"/>
</dbReference>
<accession>C0GDS8</accession>
<protein>
    <submittedName>
        <fullName evidence="3">Glycogen debranching enzyme</fullName>
    </submittedName>
</protein>
<dbReference type="Gene3D" id="1.50.10.10">
    <property type="match status" value="1"/>
</dbReference>
<dbReference type="InterPro" id="IPR008928">
    <property type="entry name" value="6-hairpin_glycosidase_sf"/>
</dbReference>
<dbReference type="SUPFAM" id="SSF48208">
    <property type="entry name" value="Six-hairpin glycosidases"/>
    <property type="match status" value="1"/>
</dbReference>
<evidence type="ECO:0000313" key="3">
    <source>
        <dbReference type="EMBL" id="EEG78561.1"/>
    </source>
</evidence>
<evidence type="ECO:0000259" key="1">
    <source>
        <dbReference type="Pfam" id="PF06202"/>
    </source>
</evidence>
<evidence type="ECO:0000313" key="4">
    <source>
        <dbReference type="Proteomes" id="UP000006443"/>
    </source>
</evidence>
<dbReference type="InterPro" id="IPR006451">
    <property type="entry name" value="Glycogen_debranch_arc"/>
</dbReference>
<feature type="domain" description="Glycogen debranching enzyme C-terminal" evidence="1">
    <location>
        <begin position="276"/>
        <end position="640"/>
    </location>
</feature>
<name>C0GDS8_DETAL</name>
<dbReference type="STRING" id="555088.DealDRAFT_0491"/>
<dbReference type="OrthoDB" id="9761875at2"/>
<dbReference type="Proteomes" id="UP000006443">
    <property type="component" value="Unassembled WGS sequence"/>
</dbReference>
<dbReference type="Pfam" id="PF12439">
    <property type="entry name" value="GDE_N"/>
    <property type="match status" value="1"/>
</dbReference>
<dbReference type="InterPro" id="IPR024742">
    <property type="entry name" value="Glycogen_debranch_N"/>
</dbReference>
<reference evidence="3 4" key="1">
    <citation type="submission" date="2009-02" db="EMBL/GenBank/DDBJ databases">
        <title>Sequencing of the draft genome and assembly of Dethiobacter alkaliphilus AHT 1.</title>
        <authorList>
            <consortium name="US DOE Joint Genome Institute (JGI-PGF)"/>
            <person name="Lucas S."/>
            <person name="Copeland A."/>
            <person name="Lapidus A."/>
            <person name="Glavina del Rio T."/>
            <person name="Dalin E."/>
            <person name="Tice H."/>
            <person name="Bruce D."/>
            <person name="Goodwin L."/>
            <person name="Pitluck S."/>
            <person name="Larimer F."/>
            <person name="Land M.L."/>
            <person name="Hauser L."/>
            <person name="Muyzer G."/>
        </authorList>
    </citation>
    <scope>NUCLEOTIDE SEQUENCE [LARGE SCALE GENOMIC DNA]</scope>
    <source>
        <strain evidence="3 4">AHT 1</strain>
    </source>
</reference>
<dbReference type="PANTHER" id="PTHR10569">
    <property type="entry name" value="GLYCOGEN DEBRANCHING ENZYME"/>
    <property type="match status" value="1"/>
</dbReference>
<dbReference type="NCBIfam" id="TIGR01561">
    <property type="entry name" value="gde_arch"/>
    <property type="match status" value="1"/>
</dbReference>
<feature type="domain" description="Glycogen debranching enzyme bacterial and archaeal type N-terminal" evidence="2">
    <location>
        <begin position="17"/>
        <end position="230"/>
    </location>
</feature>
<sequence length="663" mass="76179">MRFGPNLAGDWEKGAEKEWLLTNGLGDYAGGTIAGTNTRRYHGLLIASPPTGGGRRLFVSKVQEELTVEGKTYYLAANELADGYRQNGNIHLVEFILEPIPTFVYRLEDIYLIKELFMVHGEATTIVRYKLEANRPCSLRIYPLVNDRSHHSVNDSPSWPFDKKIEKTCVHVNSPDGPTVTLEATTGVFKEMYAWFHNMCYPHEKERGEEHLEHHFIPGFWEMEFESGGEFALSASLHGSRVEQYNQLYEKEINRRKEVTARVRTQKPLCRELARAGDKFIVKKNGETGIIAGYPWFDEWGRDTFISLPGLLLVTGMYEEARQVLAKYARYEQNGLMPNFIPDDGGEPQYNTVDASLWYIQAVKSYLDYTGDMSFIKTEIYPILKKIIQSYRVGTDYGIVMDADGLITAGEKGVQLTWMDAKVGEWVVTPRHGKAVEINALWYNALYFMTLLAGCIGDQDARKLYGELALRVQEKFPTTFWCVRHDYLADVVFRGERDERLRPNQIFALSLPYRLLSTRQEKQVLNAVGRHLYTPFGLRTLAPYETDYRPGYFGDRLSRDGAYHQGTAWAWLIGPYVSAYRRVHKYSRPSRKVATRMLAPFFHHLFDFGLASIAEIYDGEHPHTPRGCPYQAWSVAELLRVYVQEVLEKRPKPQWVCETNIQS</sequence>